<dbReference type="InterPro" id="IPR001559">
    <property type="entry name" value="Phosphotriesterase"/>
</dbReference>
<dbReference type="PANTHER" id="PTHR10819:SF3">
    <property type="entry name" value="PHOSPHOTRIESTERASE-RELATED PROTEIN"/>
    <property type="match status" value="1"/>
</dbReference>
<evidence type="ECO:0000256" key="4">
    <source>
        <dbReference type="SAM" id="SignalP"/>
    </source>
</evidence>
<accession>A0A975HDJ9</accession>
<evidence type="ECO:0000256" key="1">
    <source>
        <dbReference type="ARBA" id="ARBA00022723"/>
    </source>
</evidence>
<dbReference type="EMBL" id="CP059319">
    <property type="protein sequence ID" value="QTH21343.1"/>
    <property type="molecule type" value="Genomic_DNA"/>
</dbReference>
<protein>
    <submittedName>
        <fullName evidence="5">Aryldialkylphosphatase</fullName>
    </submittedName>
</protein>
<dbReference type="RefSeq" id="WP_208632655.1">
    <property type="nucleotide sequence ID" value="NZ_CP059319.1"/>
</dbReference>
<dbReference type="Gene3D" id="3.20.20.140">
    <property type="entry name" value="Metal-dependent hydrolases"/>
    <property type="match status" value="1"/>
</dbReference>
<dbReference type="GO" id="GO:0016788">
    <property type="term" value="F:hydrolase activity, acting on ester bonds"/>
    <property type="evidence" value="ECO:0007669"/>
    <property type="project" value="InterPro"/>
</dbReference>
<gene>
    <name evidence="5" type="ORF">HRJ34_23990</name>
</gene>
<organism evidence="5 6">
    <name type="scientific">Rhizorhabdus wittichii</name>
    <dbReference type="NCBI Taxonomy" id="160791"/>
    <lineage>
        <taxon>Bacteria</taxon>
        <taxon>Pseudomonadati</taxon>
        <taxon>Pseudomonadota</taxon>
        <taxon>Alphaproteobacteria</taxon>
        <taxon>Sphingomonadales</taxon>
        <taxon>Sphingomonadaceae</taxon>
        <taxon>Rhizorhabdus</taxon>
    </lineage>
</organism>
<evidence type="ECO:0000313" key="6">
    <source>
        <dbReference type="Proteomes" id="UP000664914"/>
    </source>
</evidence>
<dbReference type="GO" id="GO:0008270">
    <property type="term" value="F:zinc ion binding"/>
    <property type="evidence" value="ECO:0007669"/>
    <property type="project" value="InterPro"/>
</dbReference>
<evidence type="ECO:0000256" key="2">
    <source>
        <dbReference type="ARBA" id="ARBA00022801"/>
    </source>
</evidence>
<dbReference type="PANTHER" id="PTHR10819">
    <property type="entry name" value="PHOSPHOTRIESTERASE-RELATED"/>
    <property type="match status" value="1"/>
</dbReference>
<dbReference type="PROSITE" id="PS51347">
    <property type="entry name" value="PHOSPHOTRIESTERASE_2"/>
    <property type="match status" value="1"/>
</dbReference>
<dbReference type="InterPro" id="IPR017947">
    <property type="entry name" value="AryldialkylPase_Zn-BS"/>
</dbReference>
<dbReference type="SUPFAM" id="SSF51556">
    <property type="entry name" value="Metallo-dependent hydrolases"/>
    <property type="match status" value="1"/>
</dbReference>
<comment type="caution">
    <text evidence="3">Lacks conserved residue(s) required for the propagation of feature annotation.</text>
</comment>
<evidence type="ECO:0000256" key="3">
    <source>
        <dbReference type="PROSITE-ProRule" id="PRU00679"/>
    </source>
</evidence>
<proteinExistence type="inferred from homology"/>
<reference evidence="5" key="1">
    <citation type="submission" date="2020-07" db="EMBL/GenBank/DDBJ databases">
        <authorList>
            <person name="Camacho E."/>
        </authorList>
    </citation>
    <scope>NUCLEOTIDE SEQUENCE</scope>
    <source>
        <strain evidence="5">MPO218</strain>
    </source>
</reference>
<dbReference type="Proteomes" id="UP000664914">
    <property type="component" value="Chromosome"/>
</dbReference>
<keyword evidence="1" id="KW-0479">Metal-binding</keyword>
<evidence type="ECO:0000313" key="5">
    <source>
        <dbReference type="EMBL" id="QTH21343.1"/>
    </source>
</evidence>
<feature type="signal peptide" evidence="4">
    <location>
        <begin position="1"/>
        <end position="34"/>
    </location>
</feature>
<name>A0A975HDJ9_9SPHN</name>
<comment type="similarity">
    <text evidence="3">Belongs to the metallo-dependent hydrolases superfamily. Phosphotriesterase family.</text>
</comment>
<dbReference type="PROSITE" id="PS01322">
    <property type="entry name" value="PHOSPHOTRIESTERASE_1"/>
    <property type="match status" value="1"/>
</dbReference>
<keyword evidence="2" id="KW-0378">Hydrolase</keyword>
<feature type="chain" id="PRO_5037813118" evidence="4">
    <location>
        <begin position="35"/>
        <end position="442"/>
    </location>
</feature>
<sequence>MVAPMSCGGPVVGRRAFAAGLSALLLACASVGGAAPSTVGQVMTVTGPVSPDRLGPTLMHEHLFVDWFENMPAAASADDVPPAVRRRMQQAGWPVPRDAEQARFFNSPDLTLDMIDELRRDWRLRTNYRIDDEALARREVAAFAAAGGRTIVDLTPYGLGRDPARLRRLAAASGLNIVMGTGWYRWPFHSDAVAAMSVDDLAAIMIRDVERGGADGIRAGIIGEIPVDSRSIRIPAGTDPSDEDIRARSGAARKRLLALPVAERDAVDPREIYDPAELKVLRAAARASRRTGAALSLHGVDPWIGYLRIVAEEGADLHRVIVGHADYILADPDLLRMALARGVTLQADYRLQYYPNQSPVGDVGALVAGIAWAVAHGHRDQILLSLDICNKVGLRHYGGGGYATLHNHILPKLRAAGVGEEDIRHILVDNPRRLLTMASPRP</sequence>
<keyword evidence="4" id="KW-0732">Signal</keyword>
<reference evidence="5" key="2">
    <citation type="submission" date="2021-04" db="EMBL/GenBank/DDBJ databases">
        <title>Isolation and genomic analysis of the ibuprofen-degrading bacterium Sphingomonas strain MPO218.</title>
        <authorList>
            <person name="Aulestia M."/>
            <person name="Flores A."/>
            <person name="Mangas E.L."/>
            <person name="Perez-Pulido A.J."/>
            <person name="Santero E."/>
            <person name="Camacho E.M."/>
        </authorList>
    </citation>
    <scope>NUCLEOTIDE SEQUENCE</scope>
    <source>
        <strain evidence="5">MPO218</strain>
    </source>
</reference>
<dbReference type="InterPro" id="IPR032466">
    <property type="entry name" value="Metal_Hydrolase"/>
</dbReference>
<dbReference type="Pfam" id="PF02126">
    <property type="entry name" value="PTE"/>
    <property type="match status" value="2"/>
</dbReference>
<dbReference type="AlphaFoldDB" id="A0A975HDJ9"/>